<dbReference type="Proteomes" id="UP000011777">
    <property type="component" value="Unassembled WGS sequence"/>
</dbReference>
<dbReference type="HOGENOM" id="CLU_068906_0_0_1"/>
<proteinExistence type="predicted"/>
<dbReference type="EMBL" id="AOGT01000201">
    <property type="protein sequence ID" value="EMG50505.1"/>
    <property type="molecule type" value="Genomic_DNA"/>
</dbReference>
<sequence length="280" mass="31359">MKSLKSLIIGIFLLVPLILAIPTTLENSPSTNDLQNFKKITEELQKFNAQNFVPGYEENWQSSDSVFKNGDLNKRSSVPILDTIFRTLDDTGTTFALIDFVLLQTPLLDFVLDTTIWIIDAQLLNVTNFFIALEKSDLVTDLLVSCVQDTKVLPGMLVILKDVIQESDFNLVNITEIFSFTNIFPKEKRSLEIVKRDDPVLDLLVQSIKDSGLAVALVTHILTTPELAPAAAHLMWRTLTVKSSTLEVITAALNRSHLIWVVIQDIFKVPGILFKFGSKI</sequence>
<organism evidence="2 3">
    <name type="scientific">Candida maltosa (strain Xu316)</name>
    <name type="common">Yeast</name>
    <dbReference type="NCBI Taxonomy" id="1245528"/>
    <lineage>
        <taxon>Eukaryota</taxon>
        <taxon>Fungi</taxon>
        <taxon>Dikarya</taxon>
        <taxon>Ascomycota</taxon>
        <taxon>Saccharomycotina</taxon>
        <taxon>Pichiomycetes</taxon>
        <taxon>Debaryomycetaceae</taxon>
        <taxon>Candida/Lodderomyces clade</taxon>
        <taxon>Candida</taxon>
    </lineage>
</organism>
<evidence type="ECO:0000313" key="3">
    <source>
        <dbReference type="Proteomes" id="UP000011777"/>
    </source>
</evidence>
<dbReference type="AlphaFoldDB" id="M3K5G1"/>
<evidence type="ECO:0000313" key="2">
    <source>
        <dbReference type="EMBL" id="EMG50505.1"/>
    </source>
</evidence>
<dbReference type="eggNOG" id="ENOG502RPWB">
    <property type="taxonomic scope" value="Eukaryota"/>
</dbReference>
<dbReference type="OMA" id="QWVNITT"/>
<protein>
    <submittedName>
        <fullName evidence="2">Uncharacterized protein</fullName>
    </submittedName>
</protein>
<reference evidence="2 3" key="1">
    <citation type="submission" date="2013-02" db="EMBL/GenBank/DDBJ databases">
        <title>Genome sequence of Candida maltosa Xu316, a potential industrial strain for xylitol and ethanol production.</title>
        <authorList>
            <person name="Yu J."/>
            <person name="Wang Q."/>
            <person name="Geng X."/>
            <person name="Bao W."/>
            <person name="He P."/>
            <person name="Cai J."/>
        </authorList>
    </citation>
    <scope>NUCLEOTIDE SEQUENCE [LARGE SCALE GENOMIC DNA]</scope>
    <source>
        <strain evidence="3">Xu316</strain>
    </source>
</reference>
<comment type="caution">
    <text evidence="2">The sequence shown here is derived from an EMBL/GenBank/DDBJ whole genome shotgun (WGS) entry which is preliminary data.</text>
</comment>
<accession>M3K5G1</accession>
<dbReference type="OrthoDB" id="4018855at2759"/>
<feature type="signal peptide" evidence="1">
    <location>
        <begin position="1"/>
        <end position="20"/>
    </location>
</feature>
<evidence type="ECO:0000256" key="1">
    <source>
        <dbReference type="SAM" id="SignalP"/>
    </source>
</evidence>
<feature type="chain" id="PRO_5004035691" evidence="1">
    <location>
        <begin position="21"/>
        <end position="280"/>
    </location>
</feature>
<keyword evidence="3" id="KW-1185">Reference proteome</keyword>
<keyword evidence="1" id="KW-0732">Signal</keyword>
<gene>
    <name evidence="2" type="ORF">G210_2630</name>
</gene>
<name>M3K5G1_CANMX</name>